<accession>A0ABQ9GIZ1</accession>
<protein>
    <submittedName>
        <fullName evidence="1">Uncharacterized protein</fullName>
    </submittedName>
</protein>
<evidence type="ECO:0000313" key="2">
    <source>
        <dbReference type="Proteomes" id="UP001159363"/>
    </source>
</evidence>
<name>A0ABQ9GIZ1_9NEOP</name>
<sequence>MLDEDSANVIPETLKVFTENVTKKNNELPKFLHRKQIIINHSIIAACRPRSFHSTIHIALADYLYRRYGSGLLIDIFNSMVKKKHIPVEMYKKPTSMLKTITITPIHISGETSKEIDKAIALNQLAIQIKLTYSHLGMAACSLLWHKLKALFHGQCLFLSLTLIDET</sequence>
<dbReference type="Proteomes" id="UP001159363">
    <property type="component" value="Chromosome 11"/>
</dbReference>
<proteinExistence type="predicted"/>
<organism evidence="1 2">
    <name type="scientific">Dryococelus australis</name>
    <dbReference type="NCBI Taxonomy" id="614101"/>
    <lineage>
        <taxon>Eukaryota</taxon>
        <taxon>Metazoa</taxon>
        <taxon>Ecdysozoa</taxon>
        <taxon>Arthropoda</taxon>
        <taxon>Hexapoda</taxon>
        <taxon>Insecta</taxon>
        <taxon>Pterygota</taxon>
        <taxon>Neoptera</taxon>
        <taxon>Polyneoptera</taxon>
        <taxon>Phasmatodea</taxon>
        <taxon>Verophasmatodea</taxon>
        <taxon>Anareolatae</taxon>
        <taxon>Phasmatidae</taxon>
        <taxon>Eurycanthinae</taxon>
        <taxon>Dryococelus</taxon>
    </lineage>
</organism>
<comment type="caution">
    <text evidence="1">The sequence shown here is derived from an EMBL/GenBank/DDBJ whole genome shotgun (WGS) entry which is preliminary data.</text>
</comment>
<evidence type="ECO:0000313" key="1">
    <source>
        <dbReference type="EMBL" id="KAJ8872010.1"/>
    </source>
</evidence>
<dbReference type="EMBL" id="JARBHB010000012">
    <property type="protein sequence ID" value="KAJ8872010.1"/>
    <property type="molecule type" value="Genomic_DNA"/>
</dbReference>
<keyword evidence="2" id="KW-1185">Reference proteome</keyword>
<gene>
    <name evidence="1" type="ORF">PR048_028350</name>
</gene>
<reference evidence="1 2" key="1">
    <citation type="submission" date="2023-02" db="EMBL/GenBank/DDBJ databases">
        <title>LHISI_Scaffold_Assembly.</title>
        <authorList>
            <person name="Stuart O.P."/>
            <person name="Cleave R."/>
            <person name="Magrath M.J.L."/>
            <person name="Mikheyev A.S."/>
        </authorList>
    </citation>
    <scope>NUCLEOTIDE SEQUENCE [LARGE SCALE GENOMIC DNA]</scope>
    <source>
        <strain evidence="1">Daus_M_001</strain>
        <tissue evidence="1">Leg muscle</tissue>
    </source>
</reference>